<keyword evidence="12" id="KW-0812">Transmembrane</keyword>
<evidence type="ECO:0000256" key="3">
    <source>
        <dbReference type="ARBA" id="ARBA00022553"/>
    </source>
</evidence>
<keyword evidence="5" id="KW-0547">Nucleotide-binding</keyword>
<dbReference type="Pfam" id="PF00512">
    <property type="entry name" value="HisKA"/>
    <property type="match status" value="1"/>
</dbReference>
<dbReference type="SUPFAM" id="SSF52172">
    <property type="entry name" value="CheY-like"/>
    <property type="match status" value="1"/>
</dbReference>
<comment type="subunit">
    <text evidence="9">At low DSF concentrations, interacts with RpfF.</text>
</comment>
<evidence type="ECO:0000256" key="4">
    <source>
        <dbReference type="ARBA" id="ARBA00022679"/>
    </source>
</evidence>
<keyword evidence="3 11" id="KW-0597">Phosphoprotein</keyword>
<evidence type="ECO:0000256" key="11">
    <source>
        <dbReference type="PROSITE-ProRule" id="PRU00169"/>
    </source>
</evidence>
<keyword evidence="12" id="KW-0472">Membrane</keyword>
<dbReference type="Pfam" id="PF00072">
    <property type="entry name" value="Response_reg"/>
    <property type="match status" value="1"/>
</dbReference>
<dbReference type="CDD" id="cd16922">
    <property type="entry name" value="HATPase_EvgS-ArcB-TorS-like"/>
    <property type="match status" value="1"/>
</dbReference>
<dbReference type="SMART" id="SM00448">
    <property type="entry name" value="REC"/>
    <property type="match status" value="1"/>
</dbReference>
<dbReference type="PROSITE" id="PS50110">
    <property type="entry name" value="RESPONSE_REGULATORY"/>
    <property type="match status" value="1"/>
</dbReference>
<comment type="catalytic activity">
    <reaction evidence="1">
        <text>ATP + protein L-histidine = ADP + protein N-phospho-L-histidine.</text>
        <dbReference type="EC" id="2.7.13.3"/>
    </reaction>
</comment>
<keyword evidence="7 15" id="KW-0067">ATP-binding</keyword>
<organism evidence="15 16">
    <name type="scientific">Saccharophagus degradans</name>
    <dbReference type="NCBI Taxonomy" id="86304"/>
    <lineage>
        <taxon>Bacteria</taxon>
        <taxon>Pseudomonadati</taxon>
        <taxon>Pseudomonadota</taxon>
        <taxon>Gammaproteobacteria</taxon>
        <taxon>Cellvibrionales</taxon>
        <taxon>Cellvibrionaceae</taxon>
        <taxon>Saccharophagus</taxon>
    </lineage>
</organism>
<dbReference type="PRINTS" id="PR00344">
    <property type="entry name" value="BCTRLSENSOR"/>
</dbReference>
<dbReference type="PANTHER" id="PTHR45339">
    <property type="entry name" value="HYBRID SIGNAL TRANSDUCTION HISTIDINE KINASE J"/>
    <property type="match status" value="1"/>
</dbReference>
<keyword evidence="6" id="KW-0418">Kinase</keyword>
<evidence type="ECO:0000259" key="14">
    <source>
        <dbReference type="PROSITE" id="PS50110"/>
    </source>
</evidence>
<evidence type="ECO:0000256" key="12">
    <source>
        <dbReference type="SAM" id="Phobius"/>
    </source>
</evidence>
<reference evidence="15" key="1">
    <citation type="submission" date="2023-07" db="EMBL/GenBank/DDBJ databases">
        <title>Genome content predicts the carbon catabolic preferences of heterotrophic bacteria.</title>
        <authorList>
            <person name="Gralka M."/>
        </authorList>
    </citation>
    <scope>NUCLEOTIDE SEQUENCE</scope>
    <source>
        <strain evidence="15">I3M17_2</strain>
    </source>
</reference>
<evidence type="ECO:0000256" key="10">
    <source>
        <dbReference type="ARBA" id="ARBA00068150"/>
    </source>
</evidence>
<name>A0AAW7X0Z5_9GAMM</name>
<evidence type="ECO:0000313" key="15">
    <source>
        <dbReference type="EMBL" id="MDO6421431.1"/>
    </source>
</evidence>
<gene>
    <name evidence="15" type="ORF">Q4521_03000</name>
</gene>
<feature type="domain" description="Histidine kinase" evidence="13">
    <location>
        <begin position="123"/>
        <end position="343"/>
    </location>
</feature>
<dbReference type="InterPro" id="IPR004358">
    <property type="entry name" value="Sig_transdc_His_kin-like_C"/>
</dbReference>
<evidence type="ECO:0000256" key="5">
    <source>
        <dbReference type="ARBA" id="ARBA00022741"/>
    </source>
</evidence>
<keyword evidence="8" id="KW-0902">Two-component regulatory system</keyword>
<dbReference type="InterPro" id="IPR005467">
    <property type="entry name" value="His_kinase_dom"/>
</dbReference>
<evidence type="ECO:0000313" key="16">
    <source>
        <dbReference type="Proteomes" id="UP001169760"/>
    </source>
</evidence>
<dbReference type="SUPFAM" id="SSF47384">
    <property type="entry name" value="Homodimeric domain of signal transducing histidine kinase"/>
    <property type="match status" value="1"/>
</dbReference>
<dbReference type="Gene3D" id="1.10.287.130">
    <property type="match status" value="1"/>
</dbReference>
<dbReference type="InterPro" id="IPR003661">
    <property type="entry name" value="HisK_dim/P_dom"/>
</dbReference>
<dbReference type="Proteomes" id="UP001169760">
    <property type="component" value="Unassembled WGS sequence"/>
</dbReference>
<dbReference type="GO" id="GO:0000155">
    <property type="term" value="F:phosphorelay sensor kinase activity"/>
    <property type="evidence" value="ECO:0007669"/>
    <property type="project" value="InterPro"/>
</dbReference>
<dbReference type="EC" id="2.7.13.3" evidence="2"/>
<evidence type="ECO:0000256" key="1">
    <source>
        <dbReference type="ARBA" id="ARBA00000085"/>
    </source>
</evidence>
<dbReference type="InterPro" id="IPR036890">
    <property type="entry name" value="HATPase_C_sf"/>
</dbReference>
<evidence type="ECO:0000256" key="6">
    <source>
        <dbReference type="ARBA" id="ARBA00022777"/>
    </source>
</evidence>
<dbReference type="InterPro" id="IPR011006">
    <property type="entry name" value="CheY-like_superfamily"/>
</dbReference>
<dbReference type="PANTHER" id="PTHR45339:SF1">
    <property type="entry name" value="HYBRID SIGNAL TRANSDUCTION HISTIDINE KINASE J"/>
    <property type="match status" value="1"/>
</dbReference>
<dbReference type="EMBL" id="JAUOPB010000002">
    <property type="protein sequence ID" value="MDO6421431.1"/>
    <property type="molecule type" value="Genomic_DNA"/>
</dbReference>
<evidence type="ECO:0000256" key="2">
    <source>
        <dbReference type="ARBA" id="ARBA00012438"/>
    </source>
</evidence>
<keyword evidence="12" id="KW-1133">Transmembrane helix</keyword>
<dbReference type="PROSITE" id="PS50109">
    <property type="entry name" value="HIS_KIN"/>
    <property type="match status" value="1"/>
</dbReference>
<dbReference type="CDD" id="cd17546">
    <property type="entry name" value="REC_hyHK_CKI1_RcsC-like"/>
    <property type="match status" value="1"/>
</dbReference>
<comment type="caution">
    <text evidence="15">The sequence shown here is derived from an EMBL/GenBank/DDBJ whole genome shotgun (WGS) entry which is preliminary data.</text>
</comment>
<dbReference type="Gene3D" id="3.30.565.10">
    <property type="entry name" value="Histidine kinase-like ATPase, C-terminal domain"/>
    <property type="match status" value="1"/>
</dbReference>
<dbReference type="SUPFAM" id="SSF55874">
    <property type="entry name" value="ATPase domain of HSP90 chaperone/DNA topoisomerase II/histidine kinase"/>
    <property type="match status" value="1"/>
</dbReference>
<sequence length="499" mass="54973">MLNANTLFAIQFSVLNATALATIAVLIGKHLSTHSTLWMRPLMWTLIIFCIHWLTYPIARHYPTWLQYGLLFGNLVNLATYLTYAMLALMVFQQRLLQAEQTALKNAEKATQSSKAKSEFLANMSHEIRTPINGVLGMLELLKKTSLSEDQQHKVAMALRSGNSLLSIINDILDFSKIEAGKITIEKQAFNIKQLLQDIIETMQHQAGTKGLSVTINTSQIHQDWVVGDESRVRQIVVNLLGNAIKFTERGAVAISASTKMDEQSVQFECEIQDSGIGISSDQAKHLFSAFNQADASTTRKYGGTGLGLVISKKLCTLMGGRLSLESELGRGSTFNFRLTFEKSLAEQPPQAPATTISEPSTAQPTCRILLVEDNEINQLVAGGMLEDHGYACEIAENGEIALTILMNASTTDPYDLILMDCQMPIMDGYACTQAIRAGKAGDKHKLIPIIAMTANAMKGDREKCIAAGMDDYLTKPLDEEVFIKMLQQWLPSLTPPPQ</sequence>
<proteinExistence type="predicted"/>
<dbReference type="FunFam" id="1.10.287.130:FF:000002">
    <property type="entry name" value="Two-component osmosensing histidine kinase"/>
    <property type="match status" value="1"/>
</dbReference>
<keyword evidence="4" id="KW-0808">Transferase</keyword>
<feature type="domain" description="Response regulatory" evidence="14">
    <location>
        <begin position="368"/>
        <end position="491"/>
    </location>
</feature>
<dbReference type="RefSeq" id="WP_303490878.1">
    <property type="nucleotide sequence ID" value="NZ_JAUOPB010000002.1"/>
</dbReference>
<evidence type="ECO:0000256" key="8">
    <source>
        <dbReference type="ARBA" id="ARBA00023012"/>
    </source>
</evidence>
<feature type="transmembrane region" description="Helical" evidence="12">
    <location>
        <begin position="6"/>
        <end position="27"/>
    </location>
</feature>
<dbReference type="AlphaFoldDB" id="A0AAW7X0Z5"/>
<feature type="transmembrane region" description="Helical" evidence="12">
    <location>
        <begin position="39"/>
        <end position="59"/>
    </location>
</feature>
<dbReference type="Gene3D" id="3.40.50.2300">
    <property type="match status" value="1"/>
</dbReference>
<dbReference type="InterPro" id="IPR036097">
    <property type="entry name" value="HisK_dim/P_sf"/>
</dbReference>
<accession>A0AAW7X0Z5</accession>
<dbReference type="FunFam" id="3.30.565.10:FF:000010">
    <property type="entry name" value="Sensor histidine kinase RcsC"/>
    <property type="match status" value="1"/>
</dbReference>
<dbReference type="InterPro" id="IPR003594">
    <property type="entry name" value="HATPase_dom"/>
</dbReference>
<dbReference type="CDD" id="cd00082">
    <property type="entry name" value="HisKA"/>
    <property type="match status" value="1"/>
</dbReference>
<evidence type="ECO:0000256" key="9">
    <source>
        <dbReference type="ARBA" id="ARBA00064003"/>
    </source>
</evidence>
<feature type="transmembrane region" description="Helical" evidence="12">
    <location>
        <begin position="65"/>
        <end position="92"/>
    </location>
</feature>
<evidence type="ECO:0000259" key="13">
    <source>
        <dbReference type="PROSITE" id="PS50109"/>
    </source>
</evidence>
<dbReference type="Pfam" id="PF02518">
    <property type="entry name" value="HATPase_c"/>
    <property type="match status" value="1"/>
</dbReference>
<dbReference type="InterPro" id="IPR001789">
    <property type="entry name" value="Sig_transdc_resp-reg_receiver"/>
</dbReference>
<dbReference type="SMART" id="SM00387">
    <property type="entry name" value="HATPase_c"/>
    <property type="match status" value="1"/>
</dbReference>
<dbReference type="GO" id="GO:0005524">
    <property type="term" value="F:ATP binding"/>
    <property type="evidence" value="ECO:0007669"/>
    <property type="project" value="UniProtKB-KW"/>
</dbReference>
<evidence type="ECO:0000256" key="7">
    <source>
        <dbReference type="ARBA" id="ARBA00022840"/>
    </source>
</evidence>
<dbReference type="SMART" id="SM00388">
    <property type="entry name" value="HisKA"/>
    <property type="match status" value="1"/>
</dbReference>
<feature type="modified residue" description="4-aspartylphosphate" evidence="11">
    <location>
        <position position="421"/>
    </location>
</feature>
<protein>
    <recommendedName>
        <fullName evidence="10">Sensory/regulatory protein RpfC</fullName>
        <ecNumber evidence="2">2.7.13.3</ecNumber>
    </recommendedName>
</protein>